<dbReference type="Proteomes" id="UP000282060">
    <property type="component" value="Unassembled WGS sequence"/>
</dbReference>
<accession>A0A431W2V8</accession>
<name>A0A431W2V8_9GAMM</name>
<keyword evidence="1" id="KW-1133">Transmembrane helix</keyword>
<organism evidence="2 3">
    <name type="scientific">Shewanella atlantica</name>
    <dbReference type="NCBI Taxonomy" id="271099"/>
    <lineage>
        <taxon>Bacteria</taxon>
        <taxon>Pseudomonadati</taxon>
        <taxon>Pseudomonadota</taxon>
        <taxon>Gammaproteobacteria</taxon>
        <taxon>Alteromonadales</taxon>
        <taxon>Shewanellaceae</taxon>
        <taxon>Shewanella</taxon>
    </lineage>
</organism>
<dbReference type="AlphaFoldDB" id="A0A431W2V8"/>
<evidence type="ECO:0000313" key="2">
    <source>
        <dbReference type="EMBL" id="RTR29765.1"/>
    </source>
</evidence>
<comment type="caution">
    <text evidence="2">The sequence shown here is derived from an EMBL/GenBank/DDBJ whole genome shotgun (WGS) entry which is preliminary data.</text>
</comment>
<feature type="transmembrane region" description="Helical" evidence="1">
    <location>
        <begin position="63"/>
        <end position="84"/>
    </location>
</feature>
<evidence type="ECO:0000256" key="1">
    <source>
        <dbReference type="SAM" id="Phobius"/>
    </source>
</evidence>
<feature type="transmembrane region" description="Helical" evidence="1">
    <location>
        <begin position="21"/>
        <end position="43"/>
    </location>
</feature>
<keyword evidence="3" id="KW-1185">Reference proteome</keyword>
<gene>
    <name evidence="2" type="ORF">EKG39_17005</name>
</gene>
<proteinExistence type="predicted"/>
<protein>
    <submittedName>
        <fullName evidence="2">Uncharacterized protein</fullName>
    </submittedName>
</protein>
<evidence type="ECO:0000313" key="3">
    <source>
        <dbReference type="Proteomes" id="UP000282060"/>
    </source>
</evidence>
<dbReference type="OrthoDB" id="6226602at2"/>
<keyword evidence="1" id="KW-0472">Membrane</keyword>
<reference evidence="2 3" key="1">
    <citation type="submission" date="2018-12" db="EMBL/GenBank/DDBJ databases">
        <authorList>
            <person name="Yu L."/>
        </authorList>
    </citation>
    <scope>NUCLEOTIDE SEQUENCE [LARGE SCALE GENOMIC DNA]</scope>
    <source>
        <strain evidence="2 3">HAW-EB5</strain>
    </source>
</reference>
<sequence length="191" mass="21812">MSVKILKAVVKFNENQRIAPRFILTYLLIWFIWHNQLFTTFFSTSGDLLTRSTAALSAVTDNHYLIVLAITCLFYSARVGYYFLKNKTHALLEEDDIAELKVGSDQRFTKNEDIERLMSMVTDLKTQVVATKEREQKANADKNLVIKKFLAIREELDEVKAENALLTKSNKALKTRLAENCGMETGVLEPS</sequence>
<dbReference type="RefSeq" id="WP_126507178.1">
    <property type="nucleotide sequence ID" value="NZ_RXNV01000009.1"/>
</dbReference>
<dbReference type="EMBL" id="RXNV01000009">
    <property type="protein sequence ID" value="RTR29765.1"/>
    <property type="molecule type" value="Genomic_DNA"/>
</dbReference>
<keyword evidence="1" id="KW-0812">Transmembrane</keyword>